<reference evidence="4 5" key="1">
    <citation type="submission" date="2020-08" db="EMBL/GenBank/DDBJ databases">
        <title>Genomic Encyclopedia of Type Strains, Phase IV (KMG-V): Genome sequencing to study the core and pangenomes of soil and plant-associated prokaryotes.</title>
        <authorList>
            <person name="Whitman W."/>
        </authorList>
    </citation>
    <scope>NUCLEOTIDE SEQUENCE [LARGE SCALE GENOMIC DNA]</scope>
    <source>
        <strain evidence="4 5">SEMIA 414</strain>
    </source>
</reference>
<evidence type="ECO:0000256" key="2">
    <source>
        <dbReference type="ARBA" id="ARBA00023002"/>
    </source>
</evidence>
<dbReference type="SUPFAM" id="SSF55469">
    <property type="entry name" value="FMN-dependent nitroreductase-like"/>
    <property type="match status" value="1"/>
</dbReference>
<evidence type="ECO:0000313" key="5">
    <source>
        <dbReference type="Proteomes" id="UP000533724"/>
    </source>
</evidence>
<dbReference type="PANTHER" id="PTHR43673:SF10">
    <property type="entry name" value="NADH DEHYDROGENASE_NAD(P)H NITROREDUCTASE XCC3605-RELATED"/>
    <property type="match status" value="1"/>
</dbReference>
<evidence type="ECO:0000313" key="4">
    <source>
        <dbReference type="EMBL" id="MBB4442837.1"/>
    </source>
</evidence>
<dbReference type="PANTHER" id="PTHR43673">
    <property type="entry name" value="NAD(P)H NITROREDUCTASE YDGI-RELATED"/>
    <property type="match status" value="1"/>
</dbReference>
<proteinExistence type="inferred from homology"/>
<comment type="caution">
    <text evidence="4">The sequence shown here is derived from an EMBL/GenBank/DDBJ whole genome shotgun (WGS) entry which is preliminary data.</text>
</comment>
<accession>A0A7W6XYR6</accession>
<dbReference type="InterPro" id="IPR029479">
    <property type="entry name" value="Nitroreductase"/>
</dbReference>
<organism evidence="4 5">
    <name type="scientific">Rhizobium esperanzae</name>
    <dbReference type="NCBI Taxonomy" id="1967781"/>
    <lineage>
        <taxon>Bacteria</taxon>
        <taxon>Pseudomonadati</taxon>
        <taxon>Pseudomonadota</taxon>
        <taxon>Alphaproteobacteria</taxon>
        <taxon>Hyphomicrobiales</taxon>
        <taxon>Rhizobiaceae</taxon>
        <taxon>Rhizobium/Agrobacterium group</taxon>
        <taxon>Rhizobium</taxon>
    </lineage>
</organism>
<dbReference type="Proteomes" id="UP000533724">
    <property type="component" value="Unassembled WGS sequence"/>
</dbReference>
<dbReference type="Pfam" id="PF00881">
    <property type="entry name" value="Nitroreductase"/>
    <property type="match status" value="1"/>
</dbReference>
<dbReference type="RefSeq" id="WP_184501576.1">
    <property type="nucleotide sequence ID" value="NZ_JACIHI010000019.1"/>
</dbReference>
<dbReference type="GO" id="GO:0016491">
    <property type="term" value="F:oxidoreductase activity"/>
    <property type="evidence" value="ECO:0007669"/>
    <property type="project" value="UniProtKB-KW"/>
</dbReference>
<evidence type="ECO:0000256" key="1">
    <source>
        <dbReference type="ARBA" id="ARBA00007118"/>
    </source>
</evidence>
<feature type="domain" description="Nitroreductase" evidence="3">
    <location>
        <begin position="19"/>
        <end position="58"/>
    </location>
</feature>
<name>A0A7W6XYR6_9HYPH</name>
<dbReference type="EMBL" id="JACIHI010000019">
    <property type="protein sequence ID" value="MBB4442837.1"/>
    <property type="molecule type" value="Genomic_DNA"/>
</dbReference>
<sequence>MTKSNHRESDHPIDPMFLDRWSPRAFTGEIIEETQLLGLLDAAHWAPSSANHQPWRFIYGLKGSEHWEKFVALLNDSNQEWARNASALIFVVSRTFTGAAGSAEEKPSYTHSFDAGAAWGHLAIQARLSELYAHGMGGIKHEEIRQAFAIPEGYRVEAGVAIGRLADKSVLSERNQAREFPSQRKPLSEVAFNGRFVAN</sequence>
<keyword evidence="2" id="KW-0560">Oxidoreductase</keyword>
<protein>
    <submittedName>
        <fullName evidence="4">Nitroreductase</fullName>
    </submittedName>
</protein>
<dbReference type="Gene3D" id="3.40.109.10">
    <property type="entry name" value="NADH Oxidase"/>
    <property type="match status" value="1"/>
</dbReference>
<dbReference type="CDD" id="cd02138">
    <property type="entry name" value="TdsD-like"/>
    <property type="match status" value="1"/>
</dbReference>
<gene>
    <name evidence="4" type="ORF">GGE15_006135</name>
</gene>
<comment type="similarity">
    <text evidence="1">Belongs to the nitroreductase family.</text>
</comment>
<evidence type="ECO:0000259" key="3">
    <source>
        <dbReference type="Pfam" id="PF00881"/>
    </source>
</evidence>
<dbReference type="AlphaFoldDB" id="A0A7W6XYR6"/>
<dbReference type="InterPro" id="IPR000415">
    <property type="entry name" value="Nitroreductase-like"/>
</dbReference>